<evidence type="ECO:0000313" key="3">
    <source>
        <dbReference type="Proteomes" id="UP001219355"/>
    </source>
</evidence>
<organism evidence="2 3">
    <name type="scientific">Emydomyces testavorans</name>
    <dbReference type="NCBI Taxonomy" id="2070801"/>
    <lineage>
        <taxon>Eukaryota</taxon>
        <taxon>Fungi</taxon>
        <taxon>Dikarya</taxon>
        <taxon>Ascomycota</taxon>
        <taxon>Pezizomycotina</taxon>
        <taxon>Eurotiomycetes</taxon>
        <taxon>Eurotiomycetidae</taxon>
        <taxon>Onygenales</taxon>
        <taxon>Nannizziopsiaceae</taxon>
        <taxon>Emydomyces</taxon>
    </lineage>
</organism>
<dbReference type="AlphaFoldDB" id="A0AAF0DHU5"/>
<evidence type="ECO:0000313" key="2">
    <source>
        <dbReference type="EMBL" id="WEW58489.1"/>
    </source>
</evidence>
<protein>
    <submittedName>
        <fullName evidence="2">Uncharacterized protein</fullName>
    </submittedName>
</protein>
<dbReference type="Proteomes" id="UP001219355">
    <property type="component" value="Chromosome 2"/>
</dbReference>
<reference evidence="2" key="1">
    <citation type="submission" date="2023-03" db="EMBL/GenBank/DDBJ databases">
        <title>Emydomyces testavorans Genome Sequence.</title>
        <authorList>
            <person name="Hoyer L."/>
        </authorList>
    </citation>
    <scope>NUCLEOTIDE SEQUENCE</scope>
    <source>
        <strain evidence="2">16-2883</strain>
    </source>
</reference>
<keyword evidence="3" id="KW-1185">Reference proteome</keyword>
<feature type="compositionally biased region" description="Basic and acidic residues" evidence="1">
    <location>
        <begin position="116"/>
        <end position="133"/>
    </location>
</feature>
<sequence length="191" mass="21764">MRGDWLANYIPYYAKYAKPGDKTYFQHIDLNVPSILSGGRGMNMIQGSLTLTPEMPGDCTQILPGMHRKVGEMVGQSQSQRVGDRWLRTPHQGQHVHASRRTGLWDRLDGCSVSEKKMEEKKRMKEKEEEGSRLHLPSQLLERRTQRRRRRPQAVSPASTFTVPPWVAVTVLRAGLGDRSGHILHQILKDS</sequence>
<name>A0AAF0DHU5_9EURO</name>
<accession>A0AAF0DHU5</accession>
<feature type="region of interest" description="Disordered" evidence="1">
    <location>
        <begin position="116"/>
        <end position="159"/>
    </location>
</feature>
<proteinExistence type="predicted"/>
<evidence type="ECO:0000256" key="1">
    <source>
        <dbReference type="SAM" id="MobiDB-lite"/>
    </source>
</evidence>
<gene>
    <name evidence="2" type="ORF">PRK78_003957</name>
</gene>
<dbReference type="EMBL" id="CP120628">
    <property type="protein sequence ID" value="WEW58489.1"/>
    <property type="molecule type" value="Genomic_DNA"/>
</dbReference>